<protein>
    <recommendedName>
        <fullName evidence="5">LPXTG-motif cell wall anchor domain-containing protein</fullName>
    </recommendedName>
</protein>
<gene>
    <name evidence="3" type="ORF">SAMN05192585_10849</name>
</gene>
<dbReference type="AlphaFoldDB" id="A0A1G9XEE9"/>
<name>A0A1G9XEE9_9FIRM</name>
<keyword evidence="1" id="KW-1133">Transmembrane helix</keyword>
<reference evidence="3 4" key="1">
    <citation type="submission" date="2016-10" db="EMBL/GenBank/DDBJ databases">
        <authorList>
            <person name="de Groot N.N."/>
        </authorList>
    </citation>
    <scope>NUCLEOTIDE SEQUENCE [LARGE SCALE GENOMIC DNA]</scope>
    <source>
        <strain evidence="3 4">CGMCC 1.5012</strain>
    </source>
</reference>
<keyword evidence="2" id="KW-0732">Signal</keyword>
<dbReference type="RefSeq" id="WP_092638762.1">
    <property type="nucleotide sequence ID" value="NZ_FNID01000008.1"/>
</dbReference>
<dbReference type="Proteomes" id="UP000199182">
    <property type="component" value="Unassembled WGS sequence"/>
</dbReference>
<dbReference type="STRING" id="258515.SAMN05192585_10849"/>
<organism evidence="3 4">
    <name type="scientific">Acetanaerobacterium elongatum</name>
    <dbReference type="NCBI Taxonomy" id="258515"/>
    <lineage>
        <taxon>Bacteria</taxon>
        <taxon>Bacillati</taxon>
        <taxon>Bacillota</taxon>
        <taxon>Clostridia</taxon>
        <taxon>Eubacteriales</taxon>
        <taxon>Oscillospiraceae</taxon>
        <taxon>Acetanaerobacterium</taxon>
    </lineage>
</organism>
<evidence type="ECO:0000256" key="1">
    <source>
        <dbReference type="SAM" id="Phobius"/>
    </source>
</evidence>
<dbReference type="EMBL" id="FNID01000008">
    <property type="protein sequence ID" value="SDM95108.1"/>
    <property type="molecule type" value="Genomic_DNA"/>
</dbReference>
<sequence>MKSIRIFLGLITICLTFSLPLTVSAQEPTADYGFYTADKEAQAAALSGLSQQQLAETGSRVDLTTLAPVFTLTDAQLSGYDNRPLTEQPLAQQPYAAVLQNSAGSAQGYALLQYNYYTPDSEFIKERAAQDERFVLFYNEQMADRLEITELGPDTLKSFDLRQNQTELESLLPQTGLDQSKLQVRLVNLKESIGYAFLLTDTADSWLMPLDNNRIRDLLGLTDTRIISRTELCKKLASLSELIAQQEPLPSQQLPAGASTVGESAIPGSSYIDDGNPAPPTGGFNTGAGTPHFHLPVLMLAFLLLAAAGGIILYTKAAAKKQ</sequence>
<feature type="chain" id="PRO_5011432952" description="LPXTG-motif cell wall anchor domain-containing protein" evidence="2">
    <location>
        <begin position="26"/>
        <end position="322"/>
    </location>
</feature>
<keyword evidence="4" id="KW-1185">Reference proteome</keyword>
<evidence type="ECO:0008006" key="5">
    <source>
        <dbReference type="Google" id="ProtNLM"/>
    </source>
</evidence>
<proteinExistence type="predicted"/>
<accession>A0A1G9XEE9</accession>
<evidence type="ECO:0000313" key="3">
    <source>
        <dbReference type="EMBL" id="SDM95108.1"/>
    </source>
</evidence>
<evidence type="ECO:0000313" key="4">
    <source>
        <dbReference type="Proteomes" id="UP000199182"/>
    </source>
</evidence>
<evidence type="ECO:0000256" key="2">
    <source>
        <dbReference type="SAM" id="SignalP"/>
    </source>
</evidence>
<feature type="transmembrane region" description="Helical" evidence="1">
    <location>
        <begin position="293"/>
        <end position="314"/>
    </location>
</feature>
<keyword evidence="1" id="KW-0472">Membrane</keyword>
<feature type="signal peptide" evidence="2">
    <location>
        <begin position="1"/>
        <end position="25"/>
    </location>
</feature>
<keyword evidence="1" id="KW-0812">Transmembrane</keyword>